<dbReference type="InterPro" id="IPR052349">
    <property type="entry name" value="Metallo-hydrolase_Enzymes"/>
</dbReference>
<dbReference type="Gene3D" id="2.30.40.10">
    <property type="entry name" value="Urease, subunit C, domain 1"/>
    <property type="match status" value="1"/>
</dbReference>
<dbReference type="GO" id="GO:0004131">
    <property type="term" value="F:cytosine deaminase activity"/>
    <property type="evidence" value="ECO:0007669"/>
    <property type="project" value="TreeGrafter"/>
</dbReference>
<dbReference type="SUPFAM" id="SSF51338">
    <property type="entry name" value="Composite domain of metallo-dependent hydrolases"/>
    <property type="match status" value="1"/>
</dbReference>
<reference evidence="2 3" key="1">
    <citation type="submission" date="2014-12" db="EMBL/GenBank/DDBJ databases">
        <title>16Stimator: statistical estimation of ribosomal gene copy numbers from draft genome assemblies.</title>
        <authorList>
            <person name="Perisin M.A."/>
            <person name="Vetter M."/>
            <person name="Gilbert J.A."/>
            <person name="Bergelson J."/>
        </authorList>
    </citation>
    <scope>NUCLEOTIDE SEQUENCE [LARGE SCALE GENOMIC DNA]</scope>
    <source>
        <strain evidence="2 3">MEDvA23</strain>
    </source>
</reference>
<dbReference type="InterPro" id="IPR011059">
    <property type="entry name" value="Metal-dep_hydrolase_composite"/>
</dbReference>
<feature type="domain" description="Amidohydrolase 3" evidence="1">
    <location>
        <begin position="111"/>
        <end position="340"/>
    </location>
</feature>
<dbReference type="Gene3D" id="3.20.20.140">
    <property type="entry name" value="Metal-dependent hydrolases"/>
    <property type="match status" value="1"/>
</dbReference>
<evidence type="ECO:0000313" key="2">
    <source>
        <dbReference type="EMBL" id="KIQ27119.1"/>
    </source>
</evidence>
<dbReference type="GO" id="GO:0006209">
    <property type="term" value="P:cytosine catabolic process"/>
    <property type="evidence" value="ECO:0007669"/>
    <property type="project" value="TreeGrafter"/>
</dbReference>
<gene>
    <name evidence="2" type="ORF">RT97_22275</name>
</gene>
<dbReference type="SUPFAM" id="SSF51556">
    <property type="entry name" value="Metallo-dependent hydrolases"/>
    <property type="match status" value="1"/>
</dbReference>
<dbReference type="RefSeq" id="WP_042581009.1">
    <property type="nucleotide sequence ID" value="NZ_JXQQ01000055.1"/>
</dbReference>
<dbReference type="Pfam" id="PF07969">
    <property type="entry name" value="Amidohydro_3"/>
    <property type="match status" value="1"/>
</dbReference>
<dbReference type="PANTHER" id="PTHR32027">
    <property type="entry name" value="CYTOSINE DEAMINASE"/>
    <property type="match status" value="1"/>
</dbReference>
<evidence type="ECO:0000313" key="3">
    <source>
        <dbReference type="Proteomes" id="UP000032067"/>
    </source>
</evidence>
<comment type="caution">
    <text evidence="2">The sequence shown here is derived from an EMBL/GenBank/DDBJ whole genome shotgun (WGS) entry which is preliminary data.</text>
</comment>
<dbReference type="PANTHER" id="PTHR32027:SF0">
    <property type="entry name" value="CYTOSINE DEAMINASE"/>
    <property type="match status" value="1"/>
</dbReference>
<dbReference type="InterPro" id="IPR032466">
    <property type="entry name" value="Metal_Hydrolase"/>
</dbReference>
<dbReference type="OrthoDB" id="9815027at2"/>
<organism evidence="2 3">
    <name type="scientific">Variovorax paradoxus</name>
    <dbReference type="NCBI Taxonomy" id="34073"/>
    <lineage>
        <taxon>Bacteria</taxon>
        <taxon>Pseudomonadati</taxon>
        <taxon>Pseudomonadota</taxon>
        <taxon>Betaproteobacteria</taxon>
        <taxon>Burkholderiales</taxon>
        <taxon>Comamonadaceae</taxon>
        <taxon>Variovorax</taxon>
    </lineage>
</organism>
<dbReference type="EMBL" id="JXQQ01000055">
    <property type="protein sequence ID" value="KIQ27119.1"/>
    <property type="molecule type" value="Genomic_DNA"/>
</dbReference>
<dbReference type="AlphaFoldDB" id="A0A0D0M954"/>
<keyword evidence="2" id="KW-0378">Hydrolase</keyword>
<dbReference type="GO" id="GO:0035888">
    <property type="term" value="F:isoguanine deaminase activity"/>
    <property type="evidence" value="ECO:0007669"/>
    <property type="project" value="TreeGrafter"/>
</dbReference>
<protein>
    <submittedName>
        <fullName evidence="2">Amidohydrolase</fullName>
    </submittedName>
</protein>
<dbReference type="InterPro" id="IPR013108">
    <property type="entry name" value="Amidohydro_3"/>
</dbReference>
<name>A0A0D0M954_VARPD</name>
<accession>A0A0D0M954</accession>
<dbReference type="CDD" id="cd01293">
    <property type="entry name" value="Bact_CD"/>
    <property type="match status" value="1"/>
</dbReference>
<sequence length="423" mass="45983">MNAPAMLDNARLPRWLLPSDWPERDGVPVLARIALEAGRVESVRPAGDTAPTTESWDLAGTLVLPGFVDAHTHLDKAFTLPRMKHVQPGLLGAIDAMLADRVHWSAGDVRERAARGLQWAWECGTTHVRTHVDWWEPDAVPLAWPVLAELAEEWAGRMRLEQVSLIKLPLFEDAAQALRLAKMVKATGPHALLGGFVHSTNWSENALRNLLNAAQACDLDIDLHVDEELNAAAVGLKTTARLLREIGFEGRVVCGHICALAAQPEAEALATLDAVARAPITVVSLPATNLLLQDAVTGRTPRLRGITLVKEARERGIPLLFASDNVQDPFCRLGSFDPVEALGTAALVAQLDEPFDNWSQALCRSDWLQRAPATTAPSLVGAKADLVLFTQADRHGWPSRTGTRVVLRDGCVTHGDATPFFPK</sequence>
<evidence type="ECO:0000259" key="1">
    <source>
        <dbReference type="Pfam" id="PF07969"/>
    </source>
</evidence>
<proteinExistence type="predicted"/>
<dbReference type="Proteomes" id="UP000032067">
    <property type="component" value="Unassembled WGS sequence"/>
</dbReference>